<dbReference type="STRING" id="1088869.GMO_16790"/>
<name>G6XJV0_9PROT</name>
<feature type="region of interest" description="Disordered" evidence="1">
    <location>
        <begin position="1"/>
        <end position="48"/>
    </location>
</feature>
<dbReference type="EMBL" id="AGQV01000005">
    <property type="protein sequence ID" value="EHH67912.1"/>
    <property type="molecule type" value="Genomic_DNA"/>
</dbReference>
<accession>G6XJV0</accession>
<protein>
    <submittedName>
        <fullName evidence="2">Uncharacterized protein</fullName>
    </submittedName>
</protein>
<gene>
    <name evidence="2" type="ORF">GMO_16790</name>
</gene>
<evidence type="ECO:0000313" key="2">
    <source>
        <dbReference type="EMBL" id="EHH67912.1"/>
    </source>
</evidence>
<dbReference type="RefSeq" id="WP_008851826.1">
    <property type="nucleotide sequence ID" value="NZ_AGQV01000005.1"/>
</dbReference>
<evidence type="ECO:0000313" key="3">
    <source>
        <dbReference type="Proteomes" id="UP000004949"/>
    </source>
</evidence>
<dbReference type="PATRIC" id="fig|1088869.3.peg.1674"/>
<dbReference type="Proteomes" id="UP000004949">
    <property type="component" value="Unassembled WGS sequence"/>
</dbReference>
<feature type="compositionally biased region" description="Low complexity" evidence="1">
    <location>
        <begin position="25"/>
        <end position="39"/>
    </location>
</feature>
<evidence type="ECO:0000256" key="1">
    <source>
        <dbReference type="SAM" id="MobiDB-lite"/>
    </source>
</evidence>
<dbReference type="AlphaFoldDB" id="G6XJV0"/>
<comment type="caution">
    <text evidence="2">The sequence shown here is derived from an EMBL/GenBank/DDBJ whole genome shotgun (WGS) entry which is preliminary data.</text>
</comment>
<sequence>MGERRSRSAALPFPALPVQRKDRPPVSSRPQPPASSSQPDLLDWQPPQTHLPAADVEACLLEPSGFRPPSGEAFLYALVEMAQGEGCLRDGLALADETVFLDGMRLAADLAASSPEQDVRILRVRRRLILPWLRPYGPKGQKCYVLVFQAGTIR</sequence>
<reference evidence="2 3" key="1">
    <citation type="submission" date="2011-10" db="EMBL/GenBank/DDBJ databases">
        <title>Genome sequence of Gluconobacter morbifer G707, isolated from Drosophila gut.</title>
        <authorList>
            <person name="Lee W.-J."/>
            <person name="Kim E.-K."/>
        </authorList>
    </citation>
    <scope>NUCLEOTIDE SEQUENCE [LARGE SCALE GENOMIC DNA]</scope>
    <source>
        <strain evidence="2 3">G707</strain>
    </source>
</reference>
<organism evidence="2 3">
    <name type="scientific">Gluconobacter morbifer G707</name>
    <dbReference type="NCBI Taxonomy" id="1088869"/>
    <lineage>
        <taxon>Bacteria</taxon>
        <taxon>Pseudomonadati</taxon>
        <taxon>Pseudomonadota</taxon>
        <taxon>Alphaproteobacteria</taxon>
        <taxon>Acetobacterales</taxon>
        <taxon>Acetobacteraceae</taxon>
        <taxon>Gluconobacter</taxon>
    </lineage>
</organism>
<dbReference type="OrthoDB" id="7279678at2"/>
<proteinExistence type="predicted"/>
<keyword evidence="3" id="KW-1185">Reference proteome</keyword>